<keyword evidence="3" id="KW-1185">Reference proteome</keyword>
<dbReference type="AlphaFoldDB" id="A0AAE9YWJ2"/>
<feature type="transmembrane region" description="Helical" evidence="1">
    <location>
        <begin position="21"/>
        <end position="43"/>
    </location>
</feature>
<reference evidence="2 3" key="1">
    <citation type="journal article" date="2015" name="Genome Announc.">
        <title>Draft Genome Sequences of Marine Isolates of Thalassomonas viridans and Thalassomonas actiniarum.</title>
        <authorList>
            <person name="Olonade I."/>
            <person name="van Zyl L.J."/>
            <person name="Trindade M."/>
        </authorList>
    </citation>
    <scope>NUCLEOTIDE SEQUENCE [LARGE SCALE GENOMIC DNA]</scope>
    <source>
        <strain evidence="2 3">A5K-106</strain>
    </source>
</reference>
<keyword evidence="1" id="KW-1133">Transmembrane helix</keyword>
<keyword evidence="1" id="KW-0812">Transmembrane</keyword>
<keyword evidence="1" id="KW-0472">Membrane</keyword>
<sequence>MKKFFLGTAVTHSNKMSIKSALKLLLILLPVFGLLAGTGLGLILGNVEFETTSALFLKIAMVLLPAISLVIIVLSRYFKQIDSL</sequence>
<feature type="transmembrane region" description="Helical" evidence="1">
    <location>
        <begin position="55"/>
        <end position="78"/>
    </location>
</feature>
<organism evidence="2 3">
    <name type="scientific">Thalassomonas actiniarum</name>
    <dbReference type="NCBI Taxonomy" id="485447"/>
    <lineage>
        <taxon>Bacteria</taxon>
        <taxon>Pseudomonadati</taxon>
        <taxon>Pseudomonadota</taxon>
        <taxon>Gammaproteobacteria</taxon>
        <taxon>Alteromonadales</taxon>
        <taxon>Colwelliaceae</taxon>
        <taxon>Thalassomonas</taxon>
    </lineage>
</organism>
<protein>
    <submittedName>
        <fullName evidence="2">Uncharacterized protein</fullName>
    </submittedName>
</protein>
<evidence type="ECO:0000313" key="3">
    <source>
        <dbReference type="Proteomes" id="UP000032568"/>
    </source>
</evidence>
<reference evidence="2 3" key="2">
    <citation type="journal article" date="2022" name="Mar. Drugs">
        <title>Bioassay-Guided Fractionation Leads to the Detection of Cholic Acid Generated by the Rare Thalassomonas sp.</title>
        <authorList>
            <person name="Pheiffer F."/>
            <person name="Schneider Y.K."/>
            <person name="Hansen E.H."/>
            <person name="Andersen J.H."/>
            <person name="Isaksson J."/>
            <person name="Busche T."/>
            <person name="R C."/>
            <person name="Kalinowski J."/>
            <person name="Zyl L.V."/>
            <person name="Trindade M."/>
        </authorList>
    </citation>
    <scope>NUCLEOTIDE SEQUENCE [LARGE SCALE GENOMIC DNA]</scope>
    <source>
        <strain evidence="2 3">A5K-106</strain>
    </source>
</reference>
<name>A0AAE9YWJ2_9GAMM</name>
<gene>
    <name evidence="2" type="ORF">SG35_029240</name>
</gene>
<accession>A0AAE9YWJ2</accession>
<dbReference type="RefSeq" id="WP_044833105.1">
    <property type="nucleotide sequence ID" value="NZ_CP059736.1"/>
</dbReference>
<dbReference type="KEGG" id="tact:SG35_029240"/>
<dbReference type="EMBL" id="CP059736">
    <property type="protein sequence ID" value="WDE02496.1"/>
    <property type="molecule type" value="Genomic_DNA"/>
</dbReference>
<proteinExistence type="predicted"/>
<dbReference type="Proteomes" id="UP000032568">
    <property type="component" value="Chromosome pTact"/>
</dbReference>
<evidence type="ECO:0000256" key="1">
    <source>
        <dbReference type="SAM" id="Phobius"/>
    </source>
</evidence>
<evidence type="ECO:0000313" key="2">
    <source>
        <dbReference type="EMBL" id="WDE02496.1"/>
    </source>
</evidence>